<dbReference type="Pfam" id="PF17932">
    <property type="entry name" value="TetR_C_24"/>
    <property type="match status" value="1"/>
</dbReference>
<evidence type="ECO:0000259" key="5">
    <source>
        <dbReference type="PROSITE" id="PS50977"/>
    </source>
</evidence>
<dbReference type="PRINTS" id="PR00455">
    <property type="entry name" value="HTHTETR"/>
</dbReference>
<evidence type="ECO:0000256" key="4">
    <source>
        <dbReference type="PROSITE-ProRule" id="PRU00335"/>
    </source>
</evidence>
<dbReference type="Proteomes" id="UP000637002">
    <property type="component" value="Unassembled WGS sequence"/>
</dbReference>
<feature type="domain" description="HTH tetR-type" evidence="5">
    <location>
        <begin position="10"/>
        <end position="70"/>
    </location>
</feature>
<name>A0A916X8V2_9HYPH</name>
<keyword evidence="2 4" id="KW-0238">DNA-binding</keyword>
<dbReference type="InterPro" id="IPR001647">
    <property type="entry name" value="HTH_TetR"/>
</dbReference>
<dbReference type="Pfam" id="PF00440">
    <property type="entry name" value="TetR_N"/>
    <property type="match status" value="1"/>
</dbReference>
<dbReference type="EMBL" id="BMGG01000002">
    <property type="protein sequence ID" value="GGC52829.1"/>
    <property type="molecule type" value="Genomic_DNA"/>
</dbReference>
<evidence type="ECO:0000256" key="3">
    <source>
        <dbReference type="ARBA" id="ARBA00023163"/>
    </source>
</evidence>
<dbReference type="GO" id="GO:0000976">
    <property type="term" value="F:transcription cis-regulatory region binding"/>
    <property type="evidence" value="ECO:0007669"/>
    <property type="project" value="TreeGrafter"/>
</dbReference>
<dbReference type="RefSeq" id="WP_188608046.1">
    <property type="nucleotide sequence ID" value="NZ_BMGG01000002.1"/>
</dbReference>
<dbReference type="AlphaFoldDB" id="A0A916X8V2"/>
<sequence>MPVISAKRMQDRADSILRAAKTVFSEKGYEGSSIADIARAADVSDGLVYRYFRNKRDLLYHVLRVFYERILVDLERSVMAETTFEAQLRELIRRHLSVFVADTDLCRLFISEVRVASDYHGSAIQELNRAYTSVLIKIVDQAVAAGTVRGDINPRLLRDIIFGAIEHRAWRFVNSRGALDVEETTDELTALLTRGLLAPPARRRAGARAG</sequence>
<dbReference type="PANTHER" id="PTHR30055">
    <property type="entry name" value="HTH-TYPE TRANSCRIPTIONAL REGULATOR RUTR"/>
    <property type="match status" value="1"/>
</dbReference>
<dbReference type="Gene3D" id="1.10.10.60">
    <property type="entry name" value="Homeodomain-like"/>
    <property type="match status" value="1"/>
</dbReference>
<dbReference type="Gene3D" id="1.10.357.10">
    <property type="entry name" value="Tetracycline Repressor, domain 2"/>
    <property type="match status" value="1"/>
</dbReference>
<comment type="caution">
    <text evidence="6">The sequence shown here is derived from an EMBL/GenBank/DDBJ whole genome shotgun (WGS) entry which is preliminary data.</text>
</comment>
<dbReference type="InterPro" id="IPR041490">
    <property type="entry name" value="KstR2_TetR_C"/>
</dbReference>
<dbReference type="PROSITE" id="PS01081">
    <property type="entry name" value="HTH_TETR_1"/>
    <property type="match status" value="1"/>
</dbReference>
<organism evidence="6 7">
    <name type="scientific">Chelatococcus reniformis</name>
    <dbReference type="NCBI Taxonomy" id="1494448"/>
    <lineage>
        <taxon>Bacteria</taxon>
        <taxon>Pseudomonadati</taxon>
        <taxon>Pseudomonadota</taxon>
        <taxon>Alphaproteobacteria</taxon>
        <taxon>Hyphomicrobiales</taxon>
        <taxon>Chelatococcaceae</taxon>
        <taxon>Chelatococcus</taxon>
    </lineage>
</organism>
<keyword evidence="7" id="KW-1185">Reference proteome</keyword>
<proteinExistence type="predicted"/>
<evidence type="ECO:0000256" key="1">
    <source>
        <dbReference type="ARBA" id="ARBA00023015"/>
    </source>
</evidence>
<accession>A0A916X8V2</accession>
<dbReference type="InterPro" id="IPR036271">
    <property type="entry name" value="Tet_transcr_reg_TetR-rel_C_sf"/>
</dbReference>
<reference evidence="6" key="2">
    <citation type="submission" date="2020-09" db="EMBL/GenBank/DDBJ databases">
        <authorList>
            <person name="Sun Q."/>
            <person name="Zhou Y."/>
        </authorList>
    </citation>
    <scope>NUCLEOTIDE SEQUENCE</scope>
    <source>
        <strain evidence="6">CGMCC 1.12919</strain>
    </source>
</reference>
<dbReference type="PROSITE" id="PS50977">
    <property type="entry name" value="HTH_TETR_2"/>
    <property type="match status" value="1"/>
</dbReference>
<keyword evidence="3" id="KW-0804">Transcription</keyword>
<dbReference type="SUPFAM" id="SSF48498">
    <property type="entry name" value="Tetracyclin repressor-like, C-terminal domain"/>
    <property type="match status" value="1"/>
</dbReference>
<keyword evidence="1" id="KW-0805">Transcription regulation</keyword>
<dbReference type="GO" id="GO:0003700">
    <property type="term" value="F:DNA-binding transcription factor activity"/>
    <property type="evidence" value="ECO:0007669"/>
    <property type="project" value="TreeGrafter"/>
</dbReference>
<evidence type="ECO:0000313" key="7">
    <source>
        <dbReference type="Proteomes" id="UP000637002"/>
    </source>
</evidence>
<dbReference type="InterPro" id="IPR023772">
    <property type="entry name" value="DNA-bd_HTH_TetR-type_CS"/>
</dbReference>
<dbReference type="PANTHER" id="PTHR30055:SF234">
    <property type="entry name" value="HTH-TYPE TRANSCRIPTIONAL REGULATOR BETI"/>
    <property type="match status" value="1"/>
</dbReference>
<feature type="DNA-binding region" description="H-T-H motif" evidence="4">
    <location>
        <begin position="33"/>
        <end position="52"/>
    </location>
</feature>
<dbReference type="InterPro" id="IPR050109">
    <property type="entry name" value="HTH-type_TetR-like_transc_reg"/>
</dbReference>
<dbReference type="SUPFAM" id="SSF46689">
    <property type="entry name" value="Homeodomain-like"/>
    <property type="match status" value="1"/>
</dbReference>
<dbReference type="InterPro" id="IPR009057">
    <property type="entry name" value="Homeodomain-like_sf"/>
</dbReference>
<evidence type="ECO:0000256" key="2">
    <source>
        <dbReference type="ARBA" id="ARBA00023125"/>
    </source>
</evidence>
<evidence type="ECO:0000313" key="6">
    <source>
        <dbReference type="EMBL" id="GGC52829.1"/>
    </source>
</evidence>
<reference evidence="6" key="1">
    <citation type="journal article" date="2014" name="Int. J. Syst. Evol. Microbiol.">
        <title>Complete genome sequence of Corynebacterium casei LMG S-19264T (=DSM 44701T), isolated from a smear-ripened cheese.</title>
        <authorList>
            <consortium name="US DOE Joint Genome Institute (JGI-PGF)"/>
            <person name="Walter F."/>
            <person name="Albersmeier A."/>
            <person name="Kalinowski J."/>
            <person name="Ruckert C."/>
        </authorList>
    </citation>
    <scope>NUCLEOTIDE SEQUENCE</scope>
    <source>
        <strain evidence="6">CGMCC 1.12919</strain>
    </source>
</reference>
<gene>
    <name evidence="6" type="ORF">GCM10010994_09900</name>
</gene>
<protein>
    <recommendedName>
        <fullName evidence="5">HTH tetR-type domain-containing protein</fullName>
    </recommendedName>
</protein>